<dbReference type="STRING" id="195883.A0A482X9N6"/>
<accession>A0A482X9N6</accession>
<gene>
    <name evidence="2" type="ORF">LSTR_LSTR003516</name>
</gene>
<dbReference type="EMBL" id="QKKF02015643">
    <property type="protein sequence ID" value="RZF42011.1"/>
    <property type="molecule type" value="Genomic_DNA"/>
</dbReference>
<keyword evidence="3" id="KW-1185">Reference proteome</keyword>
<dbReference type="Proteomes" id="UP000291343">
    <property type="component" value="Unassembled WGS sequence"/>
</dbReference>
<dbReference type="OrthoDB" id="440755at2759"/>
<evidence type="ECO:0000256" key="1">
    <source>
        <dbReference type="SAM" id="Phobius"/>
    </source>
</evidence>
<evidence type="ECO:0008006" key="4">
    <source>
        <dbReference type="Google" id="ProtNLM"/>
    </source>
</evidence>
<organism evidence="2 3">
    <name type="scientific">Laodelphax striatellus</name>
    <name type="common">Small brown planthopper</name>
    <name type="synonym">Delphax striatella</name>
    <dbReference type="NCBI Taxonomy" id="195883"/>
    <lineage>
        <taxon>Eukaryota</taxon>
        <taxon>Metazoa</taxon>
        <taxon>Ecdysozoa</taxon>
        <taxon>Arthropoda</taxon>
        <taxon>Hexapoda</taxon>
        <taxon>Insecta</taxon>
        <taxon>Pterygota</taxon>
        <taxon>Neoptera</taxon>
        <taxon>Paraneoptera</taxon>
        <taxon>Hemiptera</taxon>
        <taxon>Auchenorrhyncha</taxon>
        <taxon>Fulgoroidea</taxon>
        <taxon>Delphacidae</taxon>
        <taxon>Criomorphinae</taxon>
        <taxon>Laodelphax</taxon>
    </lineage>
</organism>
<proteinExistence type="predicted"/>
<evidence type="ECO:0000313" key="2">
    <source>
        <dbReference type="EMBL" id="RZF42011.1"/>
    </source>
</evidence>
<dbReference type="InterPro" id="IPR039220">
    <property type="entry name" value="FAM3"/>
</dbReference>
<keyword evidence="1" id="KW-1133">Transmembrane helix</keyword>
<reference evidence="2 3" key="1">
    <citation type="journal article" date="2017" name="Gigascience">
        <title>Genome sequence of the small brown planthopper, Laodelphax striatellus.</title>
        <authorList>
            <person name="Zhu J."/>
            <person name="Jiang F."/>
            <person name="Wang X."/>
            <person name="Yang P."/>
            <person name="Bao Y."/>
            <person name="Zhao W."/>
            <person name="Wang W."/>
            <person name="Lu H."/>
            <person name="Wang Q."/>
            <person name="Cui N."/>
            <person name="Li J."/>
            <person name="Chen X."/>
            <person name="Luo L."/>
            <person name="Yu J."/>
            <person name="Kang L."/>
            <person name="Cui F."/>
        </authorList>
    </citation>
    <scope>NUCLEOTIDE SEQUENCE [LARGE SCALE GENOMIC DNA]</scope>
    <source>
        <strain evidence="2">Lst14</strain>
    </source>
</reference>
<name>A0A482X9N6_LAOST</name>
<dbReference type="AlphaFoldDB" id="A0A482X9N6"/>
<evidence type="ECO:0000313" key="3">
    <source>
        <dbReference type="Proteomes" id="UP000291343"/>
    </source>
</evidence>
<sequence length="183" mass="20031">MNMHSFMNIPSRFVVGVSTLLVIFVLFASLQYWLRYIFEVDTDGGGGCIINDTVSSLLTTTEDERALQESIEVSEILPNCGIATECPPDTFPVHIYTGQDKDDRPKLCVLGKYVISGGGAGAAGGGRGLNASHSGDAGRMSVVSVHNFDLYSQNSSQLERWLEARVRQWDIIIAFTSTRPPRN</sequence>
<keyword evidence="1" id="KW-0472">Membrane</keyword>
<protein>
    <recommendedName>
        <fullName evidence="4">ILEI/PANDER domain-containing protein</fullName>
    </recommendedName>
</protein>
<comment type="caution">
    <text evidence="2">The sequence shown here is derived from an EMBL/GenBank/DDBJ whole genome shotgun (WGS) entry which is preliminary data.</text>
</comment>
<dbReference type="SMR" id="A0A482X9N6"/>
<dbReference type="InParanoid" id="A0A482X9N6"/>
<keyword evidence="1" id="KW-0812">Transmembrane</keyword>
<feature type="transmembrane region" description="Helical" evidence="1">
    <location>
        <begin position="12"/>
        <end position="34"/>
    </location>
</feature>
<dbReference type="PANTHER" id="PTHR14592">
    <property type="entry name" value="UNCHARACTERIZED FAM3"/>
    <property type="match status" value="1"/>
</dbReference>